<dbReference type="Proteomes" id="UP001305779">
    <property type="component" value="Unassembled WGS sequence"/>
</dbReference>
<evidence type="ECO:0000313" key="1">
    <source>
        <dbReference type="EMBL" id="KAK4504342.1"/>
    </source>
</evidence>
<proteinExistence type="predicted"/>
<evidence type="ECO:0000313" key="2">
    <source>
        <dbReference type="Proteomes" id="UP001305779"/>
    </source>
</evidence>
<protein>
    <submittedName>
        <fullName evidence="1">Uncharacterized protein</fullName>
    </submittedName>
</protein>
<gene>
    <name evidence="1" type="ORF">PRZ48_005258</name>
</gene>
<organism evidence="1 2">
    <name type="scientific">Zasmidium cellare</name>
    <name type="common">Wine cellar mold</name>
    <name type="synonym">Racodium cellare</name>
    <dbReference type="NCBI Taxonomy" id="395010"/>
    <lineage>
        <taxon>Eukaryota</taxon>
        <taxon>Fungi</taxon>
        <taxon>Dikarya</taxon>
        <taxon>Ascomycota</taxon>
        <taxon>Pezizomycotina</taxon>
        <taxon>Dothideomycetes</taxon>
        <taxon>Dothideomycetidae</taxon>
        <taxon>Mycosphaerellales</taxon>
        <taxon>Mycosphaerellaceae</taxon>
        <taxon>Zasmidium</taxon>
    </lineage>
</organism>
<name>A0ABR0ES47_ZASCE</name>
<dbReference type="EMBL" id="JAXOVC010000003">
    <property type="protein sequence ID" value="KAK4504342.1"/>
    <property type="molecule type" value="Genomic_DNA"/>
</dbReference>
<comment type="caution">
    <text evidence="1">The sequence shown here is derived from an EMBL/GenBank/DDBJ whole genome shotgun (WGS) entry which is preliminary data.</text>
</comment>
<keyword evidence="2" id="KW-1185">Reference proteome</keyword>
<reference evidence="1 2" key="1">
    <citation type="journal article" date="2023" name="G3 (Bethesda)">
        <title>A chromosome-level genome assembly of Zasmidium syzygii isolated from banana leaves.</title>
        <authorList>
            <person name="van Westerhoven A.C."/>
            <person name="Mehrabi R."/>
            <person name="Talebi R."/>
            <person name="Steentjes M.B.F."/>
            <person name="Corcolon B."/>
            <person name="Chong P.A."/>
            <person name="Kema G.H.J."/>
            <person name="Seidl M.F."/>
        </authorList>
    </citation>
    <scope>NUCLEOTIDE SEQUENCE [LARGE SCALE GENOMIC DNA]</scope>
    <source>
        <strain evidence="1 2">P124</strain>
    </source>
</reference>
<sequence>MSLPPDSEDLQHLAEHLALTFFDFPLFDGVRVSYKPLHNEASTIAQLPDGKVAMFINDRPLLLTGLSHTTALISLLLRELCVAFIILETGGTIGGFSIRRRWWDLGETGYGLGWLDLAGNAHERASKLLGINDLNLELRRKVRTEYIRSGLEPSRQQIDRFFGGEDPLMSDSGEGRIECRKNQLCVGCFCFVVLSEPLS</sequence>
<accession>A0ABR0ES47</accession>